<dbReference type="AlphaFoldDB" id="A0A1Q9BSJ7"/>
<proteinExistence type="predicted"/>
<dbReference type="EMBL" id="LSRX01005039">
    <property type="protein sequence ID" value="OLP73649.1"/>
    <property type="molecule type" value="Genomic_DNA"/>
</dbReference>
<comment type="caution">
    <text evidence="2">The sequence shown here is derived from an EMBL/GenBank/DDBJ whole genome shotgun (WGS) entry which is preliminary data.</text>
</comment>
<sequence length="36" mass="3893">APLLTQYGFAVGVVLTGCGNNIVKQLTRRSGWLPVY</sequence>
<name>A0A1Q9BSJ7_SYMMI</name>
<gene>
    <name evidence="2" type="ORF">AK812_SmicGene47042</name>
</gene>
<accession>A0A1Q9BSJ7</accession>
<organism evidence="2 3">
    <name type="scientific">Symbiodinium microadriaticum</name>
    <name type="common">Dinoflagellate</name>
    <name type="synonym">Zooxanthella microadriatica</name>
    <dbReference type="NCBI Taxonomy" id="2951"/>
    <lineage>
        <taxon>Eukaryota</taxon>
        <taxon>Sar</taxon>
        <taxon>Alveolata</taxon>
        <taxon>Dinophyceae</taxon>
        <taxon>Suessiales</taxon>
        <taxon>Symbiodiniaceae</taxon>
        <taxon>Symbiodinium</taxon>
    </lineage>
</organism>
<feature type="transmembrane region" description="Helical" evidence="1">
    <location>
        <begin position="6"/>
        <end position="23"/>
    </location>
</feature>
<keyword evidence="3" id="KW-1185">Reference proteome</keyword>
<evidence type="ECO:0000313" key="2">
    <source>
        <dbReference type="EMBL" id="OLP73649.1"/>
    </source>
</evidence>
<keyword evidence="1" id="KW-0812">Transmembrane</keyword>
<evidence type="ECO:0000256" key="1">
    <source>
        <dbReference type="SAM" id="Phobius"/>
    </source>
</evidence>
<protein>
    <submittedName>
        <fullName evidence="2">Uncharacterized protein</fullName>
    </submittedName>
</protein>
<dbReference type="Proteomes" id="UP000186817">
    <property type="component" value="Unassembled WGS sequence"/>
</dbReference>
<evidence type="ECO:0000313" key="3">
    <source>
        <dbReference type="Proteomes" id="UP000186817"/>
    </source>
</evidence>
<feature type="non-terminal residue" evidence="2">
    <location>
        <position position="1"/>
    </location>
</feature>
<keyword evidence="1" id="KW-0472">Membrane</keyword>
<reference evidence="2 3" key="1">
    <citation type="submission" date="2016-02" db="EMBL/GenBank/DDBJ databases">
        <title>Genome analysis of coral dinoflagellate symbionts highlights evolutionary adaptations to a symbiotic lifestyle.</title>
        <authorList>
            <person name="Aranda M."/>
            <person name="Li Y."/>
            <person name="Liew Y.J."/>
            <person name="Baumgarten S."/>
            <person name="Simakov O."/>
            <person name="Wilson M."/>
            <person name="Piel J."/>
            <person name="Ashoor H."/>
            <person name="Bougouffa S."/>
            <person name="Bajic V.B."/>
            <person name="Ryu T."/>
            <person name="Ravasi T."/>
            <person name="Bayer T."/>
            <person name="Micklem G."/>
            <person name="Kim H."/>
            <person name="Bhak J."/>
            <person name="Lajeunesse T.C."/>
            <person name="Voolstra C.R."/>
        </authorList>
    </citation>
    <scope>NUCLEOTIDE SEQUENCE [LARGE SCALE GENOMIC DNA]</scope>
    <source>
        <strain evidence="2 3">CCMP2467</strain>
    </source>
</reference>
<keyword evidence="1" id="KW-1133">Transmembrane helix</keyword>